<evidence type="ECO:0000256" key="10">
    <source>
        <dbReference type="SAM" id="MobiDB-lite"/>
    </source>
</evidence>
<feature type="transmembrane region" description="Helical" evidence="11">
    <location>
        <begin position="229"/>
        <end position="251"/>
    </location>
</feature>
<dbReference type="Proteomes" id="UP000603865">
    <property type="component" value="Unassembled WGS sequence"/>
</dbReference>
<dbReference type="Pfam" id="PF01554">
    <property type="entry name" value="MatE"/>
    <property type="match status" value="2"/>
</dbReference>
<evidence type="ECO:0000256" key="5">
    <source>
        <dbReference type="ARBA" id="ARBA00022692"/>
    </source>
</evidence>
<evidence type="ECO:0000256" key="4">
    <source>
        <dbReference type="ARBA" id="ARBA00022475"/>
    </source>
</evidence>
<keyword evidence="6 11" id="KW-1133">Transmembrane helix</keyword>
<keyword evidence="4" id="KW-1003">Cell membrane</keyword>
<dbReference type="EMBL" id="BMQL01000009">
    <property type="protein sequence ID" value="GGR07231.1"/>
    <property type="molecule type" value="Genomic_DNA"/>
</dbReference>
<dbReference type="GO" id="GO:0006811">
    <property type="term" value="P:monoatomic ion transport"/>
    <property type="evidence" value="ECO:0007669"/>
    <property type="project" value="UniProtKB-KW"/>
</dbReference>
<keyword evidence="13" id="KW-1185">Reference proteome</keyword>
<feature type="transmembrane region" description="Helical" evidence="11">
    <location>
        <begin position="126"/>
        <end position="149"/>
    </location>
</feature>
<feature type="transmembrane region" description="Helical" evidence="11">
    <location>
        <begin position="84"/>
        <end position="105"/>
    </location>
</feature>
<evidence type="ECO:0000256" key="2">
    <source>
        <dbReference type="ARBA" id="ARBA00022448"/>
    </source>
</evidence>
<dbReference type="InterPro" id="IPR002528">
    <property type="entry name" value="MATE_fam"/>
</dbReference>
<dbReference type="AlphaFoldDB" id="A0A918F487"/>
<feature type="transmembrane region" description="Helical" evidence="11">
    <location>
        <begin position="446"/>
        <end position="465"/>
    </location>
</feature>
<evidence type="ECO:0000256" key="1">
    <source>
        <dbReference type="ARBA" id="ARBA00004651"/>
    </source>
</evidence>
<keyword evidence="3" id="KW-0050">Antiport</keyword>
<comment type="subcellular location">
    <subcellularLocation>
        <location evidence="1">Cell membrane</location>
        <topology evidence="1">Multi-pass membrane protein</topology>
    </subcellularLocation>
</comment>
<feature type="transmembrane region" description="Helical" evidence="11">
    <location>
        <begin position="201"/>
        <end position="223"/>
    </location>
</feature>
<dbReference type="PANTHER" id="PTHR43298:SF2">
    <property type="entry name" value="FMN_FAD EXPORTER YEEO-RELATED"/>
    <property type="match status" value="1"/>
</dbReference>
<keyword evidence="7" id="KW-0406">Ion transport</keyword>
<reference evidence="12" key="2">
    <citation type="submission" date="2020-09" db="EMBL/GenBank/DDBJ databases">
        <authorList>
            <person name="Sun Q."/>
            <person name="Ohkuma M."/>
        </authorList>
    </citation>
    <scope>NUCLEOTIDE SEQUENCE</scope>
    <source>
        <strain evidence="12">JCM 31311</strain>
    </source>
</reference>
<feature type="transmembrane region" description="Helical" evidence="11">
    <location>
        <begin position="353"/>
        <end position="374"/>
    </location>
</feature>
<dbReference type="InterPro" id="IPR050222">
    <property type="entry name" value="MATE_MdtK"/>
</dbReference>
<gene>
    <name evidence="12" type="ORF">GCM10008957_19870</name>
</gene>
<sequence>MTFAAYAPRVPESIAPPRADHVPADLPDPQHLPSGPDAAESLAPQGTTRELATLAWPLILSNLAYTAVGFTDTLYMGRLGVVEVGAVGLASLVLFTVSLLFRSALNTASTFVARALGAGDSDGIRRWAGIFLSLSLIGVPLTFIGPWLVSTVLTLLHAAPAIASVAQTYAHIRILEIPFVLIGTASVSIMLGLGNTRTPMLLSWMLVTVNAALAALFVFGFRWGVAGAAWASLIAVDLQGLLSFLLVLRLYRPQYGRLWFLHPNGGEVRSVLRISLPAGLTDLADVGAFTVFLGIIARLGPTELAASQIANQFASFGFLPAFALSASTSSLVSRSLGAGRPDLAARIGWRGAGLSAGLMLLLTLAFLLIPRTLIGLFNNDPRVLELGASVLAVMSGYMLLDGVGIVLGGALSGAGDTRFRLLVTLGGAWLLMVPGAAWLAPRYGVAGAWAAALMYITLLSTCYAWRFWSGRWRKATL</sequence>
<accession>A0A918F487</accession>
<protein>
    <recommendedName>
        <fullName evidence="9">Multidrug-efflux transporter</fullName>
    </recommendedName>
</protein>
<name>A0A918F487_9DEIO</name>
<dbReference type="NCBIfam" id="TIGR00797">
    <property type="entry name" value="matE"/>
    <property type="match status" value="1"/>
</dbReference>
<keyword evidence="2" id="KW-0813">Transport</keyword>
<evidence type="ECO:0000256" key="9">
    <source>
        <dbReference type="ARBA" id="ARBA00031636"/>
    </source>
</evidence>
<evidence type="ECO:0000256" key="3">
    <source>
        <dbReference type="ARBA" id="ARBA00022449"/>
    </source>
</evidence>
<comment type="caution">
    <text evidence="12">The sequence shown here is derived from an EMBL/GenBank/DDBJ whole genome shotgun (WGS) entry which is preliminary data.</text>
</comment>
<organism evidence="12 13">
    <name type="scientific">Deinococcus ruber</name>
    <dbReference type="NCBI Taxonomy" id="1848197"/>
    <lineage>
        <taxon>Bacteria</taxon>
        <taxon>Thermotogati</taxon>
        <taxon>Deinococcota</taxon>
        <taxon>Deinococci</taxon>
        <taxon>Deinococcales</taxon>
        <taxon>Deinococcaceae</taxon>
        <taxon>Deinococcus</taxon>
    </lineage>
</organism>
<evidence type="ECO:0000313" key="13">
    <source>
        <dbReference type="Proteomes" id="UP000603865"/>
    </source>
</evidence>
<feature type="transmembrane region" description="Helical" evidence="11">
    <location>
        <begin position="386"/>
        <end position="407"/>
    </location>
</feature>
<feature type="transmembrane region" description="Helical" evidence="11">
    <location>
        <begin position="169"/>
        <end position="194"/>
    </location>
</feature>
<evidence type="ECO:0000256" key="6">
    <source>
        <dbReference type="ARBA" id="ARBA00022989"/>
    </source>
</evidence>
<dbReference type="GO" id="GO:0005886">
    <property type="term" value="C:plasma membrane"/>
    <property type="evidence" value="ECO:0007669"/>
    <property type="project" value="UniProtKB-SubCell"/>
</dbReference>
<dbReference type="CDD" id="cd13133">
    <property type="entry name" value="MATE_like_7"/>
    <property type="match status" value="1"/>
</dbReference>
<evidence type="ECO:0000256" key="8">
    <source>
        <dbReference type="ARBA" id="ARBA00023136"/>
    </source>
</evidence>
<feature type="region of interest" description="Disordered" evidence="10">
    <location>
        <begin position="14"/>
        <end position="43"/>
    </location>
</feature>
<evidence type="ECO:0000313" key="12">
    <source>
        <dbReference type="EMBL" id="GGR07231.1"/>
    </source>
</evidence>
<dbReference type="PIRSF" id="PIRSF006603">
    <property type="entry name" value="DinF"/>
    <property type="match status" value="1"/>
</dbReference>
<keyword evidence="5 11" id="KW-0812">Transmembrane</keyword>
<dbReference type="GO" id="GO:0042910">
    <property type="term" value="F:xenobiotic transmembrane transporter activity"/>
    <property type="evidence" value="ECO:0007669"/>
    <property type="project" value="InterPro"/>
</dbReference>
<dbReference type="PANTHER" id="PTHR43298">
    <property type="entry name" value="MULTIDRUG RESISTANCE PROTEIN NORM-RELATED"/>
    <property type="match status" value="1"/>
</dbReference>
<evidence type="ECO:0000256" key="11">
    <source>
        <dbReference type="SAM" id="Phobius"/>
    </source>
</evidence>
<reference evidence="12" key="1">
    <citation type="journal article" date="2014" name="Int. J. Syst. Evol. Microbiol.">
        <title>Complete genome sequence of Corynebacterium casei LMG S-19264T (=DSM 44701T), isolated from a smear-ripened cheese.</title>
        <authorList>
            <consortium name="US DOE Joint Genome Institute (JGI-PGF)"/>
            <person name="Walter F."/>
            <person name="Albersmeier A."/>
            <person name="Kalinowski J."/>
            <person name="Ruckert C."/>
        </authorList>
    </citation>
    <scope>NUCLEOTIDE SEQUENCE</scope>
    <source>
        <strain evidence="12">JCM 31311</strain>
    </source>
</reference>
<dbReference type="GO" id="GO:0015297">
    <property type="term" value="F:antiporter activity"/>
    <property type="evidence" value="ECO:0007669"/>
    <property type="project" value="UniProtKB-KW"/>
</dbReference>
<evidence type="ECO:0000256" key="7">
    <source>
        <dbReference type="ARBA" id="ARBA00023065"/>
    </source>
</evidence>
<feature type="transmembrane region" description="Helical" evidence="11">
    <location>
        <begin position="419"/>
        <end position="440"/>
    </location>
</feature>
<dbReference type="InterPro" id="IPR048279">
    <property type="entry name" value="MdtK-like"/>
</dbReference>
<keyword evidence="8 11" id="KW-0472">Membrane</keyword>
<proteinExistence type="predicted"/>